<dbReference type="PRINTS" id="PR00950">
    <property type="entry name" value="TYPE3IMSPROT"/>
</dbReference>
<evidence type="ECO:0000256" key="3">
    <source>
        <dbReference type="ARBA" id="ARBA00021622"/>
    </source>
</evidence>
<accession>A0A2M7G2I1</accession>
<evidence type="ECO:0000256" key="10">
    <source>
        <dbReference type="ARBA" id="ARBA00023136"/>
    </source>
</evidence>
<comment type="subcellular location">
    <subcellularLocation>
        <location evidence="1">Cell membrane</location>
        <topology evidence="1">Multi-pass membrane protein</topology>
    </subcellularLocation>
</comment>
<dbReference type="GO" id="GO:0009306">
    <property type="term" value="P:protein secretion"/>
    <property type="evidence" value="ECO:0007669"/>
    <property type="project" value="InterPro"/>
</dbReference>
<dbReference type="Pfam" id="PF01312">
    <property type="entry name" value="Bac_export_2"/>
    <property type="match status" value="1"/>
</dbReference>
<dbReference type="NCBIfam" id="TIGR00328">
    <property type="entry name" value="flhB"/>
    <property type="match status" value="1"/>
</dbReference>
<protein>
    <recommendedName>
        <fullName evidence="3 12">Flagellar biosynthetic protein FlhB</fullName>
    </recommendedName>
</protein>
<evidence type="ECO:0000313" key="15">
    <source>
        <dbReference type="Proteomes" id="UP000231019"/>
    </source>
</evidence>
<feature type="region of interest" description="Disordered" evidence="13">
    <location>
        <begin position="1"/>
        <end position="24"/>
    </location>
</feature>
<keyword evidence="4 12" id="KW-0813">Transport</keyword>
<keyword evidence="7 12" id="KW-1005">Bacterial flagellum biogenesis</keyword>
<evidence type="ECO:0000256" key="4">
    <source>
        <dbReference type="ARBA" id="ARBA00022448"/>
    </source>
</evidence>
<dbReference type="PANTHER" id="PTHR30531">
    <property type="entry name" value="FLAGELLAR BIOSYNTHETIC PROTEIN FLHB"/>
    <property type="match status" value="1"/>
</dbReference>
<evidence type="ECO:0000256" key="9">
    <source>
        <dbReference type="ARBA" id="ARBA00022989"/>
    </source>
</evidence>
<feature type="transmembrane region" description="Helical" evidence="12">
    <location>
        <begin position="90"/>
        <end position="118"/>
    </location>
</feature>
<comment type="function">
    <text evidence="12">Required for formation of the rod structure in the basal body of the flagellar apparatus. Together with FliI and FliH, may constitute the export apparatus of flagellin.</text>
</comment>
<comment type="similarity">
    <text evidence="2 12">Belongs to the type III secretion exporter family.</text>
</comment>
<evidence type="ECO:0000313" key="14">
    <source>
        <dbReference type="EMBL" id="PIW15998.1"/>
    </source>
</evidence>
<keyword evidence="14" id="KW-0282">Flagellum</keyword>
<dbReference type="Proteomes" id="UP000231019">
    <property type="component" value="Unassembled WGS sequence"/>
</dbReference>
<comment type="caution">
    <text evidence="14">The sequence shown here is derived from an EMBL/GenBank/DDBJ whole genome shotgun (WGS) entry which is preliminary data.</text>
</comment>
<keyword evidence="10 12" id="KW-0472">Membrane</keyword>
<keyword evidence="11 12" id="KW-1006">Bacterial flagellum protein export</keyword>
<name>A0A2M7G2I1_9BACT</name>
<evidence type="ECO:0000256" key="7">
    <source>
        <dbReference type="ARBA" id="ARBA00022795"/>
    </source>
</evidence>
<reference evidence="14 15" key="1">
    <citation type="submission" date="2017-09" db="EMBL/GenBank/DDBJ databases">
        <title>Depth-based differentiation of microbial function through sediment-hosted aquifers and enrichment of novel symbionts in the deep terrestrial subsurface.</title>
        <authorList>
            <person name="Probst A.J."/>
            <person name="Ladd B."/>
            <person name="Jarett J.K."/>
            <person name="Geller-Mcgrath D.E."/>
            <person name="Sieber C.M."/>
            <person name="Emerson J.B."/>
            <person name="Anantharaman K."/>
            <person name="Thomas B.C."/>
            <person name="Malmstrom R."/>
            <person name="Stieglmeier M."/>
            <person name="Klingl A."/>
            <person name="Woyke T."/>
            <person name="Ryan C.M."/>
            <person name="Banfield J.F."/>
        </authorList>
    </citation>
    <scope>NUCLEOTIDE SEQUENCE [LARGE SCALE GENOMIC DNA]</scope>
    <source>
        <strain evidence="14">CG17_big_fil_post_rev_8_21_14_2_50_48_46</strain>
    </source>
</reference>
<keyword evidence="9 12" id="KW-1133">Transmembrane helix</keyword>
<sequence>MSEDKDSKTEDATPKRRSEARQKGQILKSKEVNTAALILVAAYALNWSGPHIYKTIFKYLQATFYEVPYIMHRFFQEDILAYGMKSVQVIFVMVGPIFGAVFATALIVEVVQVGILITGKPLKPQFERINPIKGFKRVFSLKSVVELIKSAVKTSIIGWVVYTTLRDHLPMIIYTIKNPIANAMEIAGTLIITIAKKAAVCMIIVAFIDYFYQRWEFEKSMRMSKQEVKDEYKQSEGDPLIKGKQKQKMRQMSMGQVRQAVPDASAVVSNPTHYAIGIRYEDGMGAPKVVAKGRDELAIYIKEVAKEHDIPIFEDPPLARGLYNSCELGDFIHPDFYMAIAKIIAFIMKQKGGAIAPPDETKPQPRAIRMGQTMSDEDRSKFSEDRESPDKPLE</sequence>
<evidence type="ECO:0000256" key="1">
    <source>
        <dbReference type="ARBA" id="ARBA00004651"/>
    </source>
</evidence>
<dbReference type="PANTHER" id="PTHR30531:SF12">
    <property type="entry name" value="FLAGELLAR BIOSYNTHETIC PROTEIN FLHB"/>
    <property type="match status" value="1"/>
</dbReference>
<dbReference type="InterPro" id="IPR006136">
    <property type="entry name" value="FlhB"/>
</dbReference>
<organism evidence="14 15">
    <name type="scientific">bacterium (Candidatus Blackallbacteria) CG17_big_fil_post_rev_8_21_14_2_50_48_46</name>
    <dbReference type="NCBI Taxonomy" id="2014261"/>
    <lineage>
        <taxon>Bacteria</taxon>
        <taxon>Candidatus Blackallbacteria</taxon>
    </lineage>
</organism>
<keyword evidence="14" id="KW-0966">Cell projection</keyword>
<dbReference type="EMBL" id="PFFQ01000041">
    <property type="protein sequence ID" value="PIW15998.1"/>
    <property type="molecule type" value="Genomic_DNA"/>
</dbReference>
<feature type="region of interest" description="Disordered" evidence="13">
    <location>
        <begin position="354"/>
        <end position="394"/>
    </location>
</feature>
<dbReference type="Gene3D" id="3.40.1690.10">
    <property type="entry name" value="secretion proteins EscU"/>
    <property type="match status" value="1"/>
</dbReference>
<keyword evidence="6 12" id="KW-0812">Transmembrane</keyword>
<proteinExistence type="inferred from homology"/>
<evidence type="ECO:0000256" key="8">
    <source>
        <dbReference type="ARBA" id="ARBA00022927"/>
    </source>
</evidence>
<keyword evidence="8 12" id="KW-0653">Protein transport</keyword>
<gene>
    <name evidence="12 14" type="primary">flhB</name>
    <name evidence="14" type="ORF">COW36_14895</name>
</gene>
<evidence type="ECO:0000256" key="6">
    <source>
        <dbReference type="ARBA" id="ARBA00022692"/>
    </source>
</evidence>
<evidence type="ECO:0000256" key="13">
    <source>
        <dbReference type="SAM" id="MobiDB-lite"/>
    </source>
</evidence>
<dbReference type="SUPFAM" id="SSF160544">
    <property type="entry name" value="EscU C-terminal domain-like"/>
    <property type="match status" value="1"/>
</dbReference>
<keyword evidence="5 12" id="KW-1003">Cell membrane</keyword>
<dbReference type="AlphaFoldDB" id="A0A2M7G2I1"/>
<evidence type="ECO:0000256" key="2">
    <source>
        <dbReference type="ARBA" id="ARBA00010690"/>
    </source>
</evidence>
<feature type="transmembrane region" description="Helical" evidence="12">
    <location>
        <begin position="32"/>
        <end position="49"/>
    </location>
</feature>
<dbReference type="GO" id="GO:0005886">
    <property type="term" value="C:plasma membrane"/>
    <property type="evidence" value="ECO:0007669"/>
    <property type="project" value="UniProtKB-SubCell"/>
</dbReference>
<keyword evidence="14" id="KW-0969">Cilium</keyword>
<evidence type="ECO:0000256" key="5">
    <source>
        <dbReference type="ARBA" id="ARBA00022475"/>
    </source>
</evidence>
<dbReference type="InterPro" id="IPR006135">
    <property type="entry name" value="T3SS_substrate_exporter"/>
</dbReference>
<evidence type="ECO:0000256" key="11">
    <source>
        <dbReference type="ARBA" id="ARBA00023225"/>
    </source>
</evidence>
<feature type="compositionally biased region" description="Basic and acidic residues" evidence="13">
    <location>
        <begin position="1"/>
        <end position="22"/>
    </location>
</feature>
<comment type="caution">
    <text evidence="12">Lacks conserved residue(s) required for the propagation of feature annotation.</text>
</comment>
<feature type="transmembrane region" description="Helical" evidence="12">
    <location>
        <begin position="186"/>
        <end position="212"/>
    </location>
</feature>
<evidence type="ECO:0000256" key="12">
    <source>
        <dbReference type="RuleBase" id="RU364091"/>
    </source>
</evidence>
<dbReference type="GO" id="GO:0044780">
    <property type="term" value="P:bacterial-type flagellum assembly"/>
    <property type="evidence" value="ECO:0007669"/>
    <property type="project" value="InterPro"/>
</dbReference>
<feature type="compositionally biased region" description="Basic and acidic residues" evidence="13">
    <location>
        <begin position="376"/>
        <end position="394"/>
    </location>
</feature>
<dbReference type="InterPro" id="IPR029025">
    <property type="entry name" value="T3SS_substrate_exporter_C"/>
</dbReference>